<reference evidence="1 2" key="1">
    <citation type="journal article" date="2023" name="Hortic Res">
        <title>Pangenome of water caltrop reveals structural variations and asymmetric subgenome divergence after allopolyploidization.</title>
        <authorList>
            <person name="Zhang X."/>
            <person name="Chen Y."/>
            <person name="Wang L."/>
            <person name="Yuan Y."/>
            <person name="Fang M."/>
            <person name="Shi L."/>
            <person name="Lu R."/>
            <person name="Comes H.P."/>
            <person name="Ma Y."/>
            <person name="Chen Y."/>
            <person name="Huang G."/>
            <person name="Zhou Y."/>
            <person name="Zheng Z."/>
            <person name="Qiu Y."/>
        </authorList>
    </citation>
    <scope>NUCLEOTIDE SEQUENCE [LARGE SCALE GENOMIC DNA]</scope>
    <source>
        <tissue evidence="1">Roots</tissue>
    </source>
</reference>
<sequence length="122" mass="13310">MLSVKHARKQEVASTASRMTVAGLVTASHMPLLVNKGVRSWKAKRVPVGSRFARFAVPVNACDRAVCDIDGCLWRRLTMPPVGVSGCSTSWMRPPALLEEEVLLTVGPPVMASLLVRRDISR</sequence>
<dbReference type="AlphaFoldDB" id="A0AAN7H0V6"/>
<name>A0AAN7H0V6_9MYRT</name>
<keyword evidence="2" id="KW-1185">Reference proteome</keyword>
<dbReference type="Proteomes" id="UP001345219">
    <property type="component" value="Chromosome 21"/>
</dbReference>
<gene>
    <name evidence="1" type="ORF">SAY87_027449</name>
</gene>
<dbReference type="EMBL" id="JAXIOK010000018">
    <property type="protein sequence ID" value="KAK4750000.1"/>
    <property type="molecule type" value="Genomic_DNA"/>
</dbReference>
<organism evidence="1 2">
    <name type="scientific">Trapa incisa</name>
    <dbReference type="NCBI Taxonomy" id="236973"/>
    <lineage>
        <taxon>Eukaryota</taxon>
        <taxon>Viridiplantae</taxon>
        <taxon>Streptophyta</taxon>
        <taxon>Embryophyta</taxon>
        <taxon>Tracheophyta</taxon>
        <taxon>Spermatophyta</taxon>
        <taxon>Magnoliopsida</taxon>
        <taxon>eudicotyledons</taxon>
        <taxon>Gunneridae</taxon>
        <taxon>Pentapetalae</taxon>
        <taxon>rosids</taxon>
        <taxon>malvids</taxon>
        <taxon>Myrtales</taxon>
        <taxon>Lythraceae</taxon>
        <taxon>Trapa</taxon>
    </lineage>
</organism>
<evidence type="ECO:0000313" key="1">
    <source>
        <dbReference type="EMBL" id="KAK4750000.1"/>
    </source>
</evidence>
<proteinExistence type="predicted"/>
<comment type="caution">
    <text evidence="1">The sequence shown here is derived from an EMBL/GenBank/DDBJ whole genome shotgun (WGS) entry which is preliminary data.</text>
</comment>
<accession>A0AAN7H0V6</accession>
<protein>
    <submittedName>
        <fullName evidence="1">Uncharacterized protein</fullName>
    </submittedName>
</protein>
<evidence type="ECO:0000313" key="2">
    <source>
        <dbReference type="Proteomes" id="UP001345219"/>
    </source>
</evidence>